<dbReference type="AlphaFoldDB" id="A0A150NW69"/>
<gene>
    <name evidence="1" type="ORF">SMIM3I_00938</name>
</gene>
<dbReference type="RefSeq" id="WP_070481964.1">
    <property type="nucleotide sequence ID" value="NZ_CP190759.1"/>
</dbReference>
<dbReference type="EMBL" id="LROU01000043">
    <property type="protein sequence ID" value="KYF37679.1"/>
    <property type="molecule type" value="Genomic_DNA"/>
</dbReference>
<evidence type="ECO:0008006" key="3">
    <source>
        <dbReference type="Google" id="ProtNLM"/>
    </source>
</evidence>
<reference evidence="1 2" key="1">
    <citation type="submission" date="2016-01" db="EMBL/GenBank/DDBJ databases">
        <title>Highly variable Streptococcus oralis 1 are common among viridans streptococci isolated from primates.</title>
        <authorList>
            <person name="Denapaite D."/>
            <person name="Rieger M."/>
            <person name="Koendgen S."/>
            <person name="Brueckner R."/>
            <person name="Ochigava I."/>
            <person name="Kappeler P."/>
            <person name="Maetz-Rensing K."/>
            <person name="Leendertz F."/>
        </authorList>
    </citation>
    <scope>NUCLEOTIDE SEQUENCE [LARGE SCALE GENOMIC DNA]</scope>
    <source>
        <strain evidence="1 2">M3-1</strain>
    </source>
</reference>
<name>A0A150NW69_STRMT</name>
<evidence type="ECO:0000313" key="2">
    <source>
        <dbReference type="Proteomes" id="UP000075442"/>
    </source>
</evidence>
<sequence>MPREGVTIYDLLISCPGDVTGYLQLIKEAVDNFNKLYGSSNNIQVSIKHWSTDSFPESGDKPQELLNKQIVRECDAAVAIFWTRFGTATDNYGSGTEEEIEEMLSADKQVFMYFLEAPIIPSNIDIKQYEKVQEFKERYKDRGIFFIVKDEIDFQRLFTNHLSLYFLKLISEKETYQNENIKPFLTIRDKKTLSDENILPKQFSLLESKFINEKQSKINEYIDELNSTVISEEADILEDKSKMLTMPSKEDANVDFLYQIADSVAISDKFKYTINDFAKENQIKLHENFWYLGNLMKHKLQVQIPFGNSGPSYIGSDKEKKRFSKLNKLYWEIISYKEYIEYFTYIDNIKFVELIVSNLGKTYDEDIDIKLMVPKGCLLKHNNLLYPGENIIEEIQEIELDEFLFKIKESDSVDAYAYFQIIPSNIERININPLIAYTTRPGYEDQKYNYQNSLEHIFIYKNFTNSEFDILRFGIEYLKHNSSMAFPSILMFENVPQTIEYEITSKYIPDVVKGKIHLKID</sequence>
<dbReference type="Proteomes" id="UP000075442">
    <property type="component" value="Unassembled WGS sequence"/>
</dbReference>
<accession>A0A150NW69</accession>
<evidence type="ECO:0000313" key="1">
    <source>
        <dbReference type="EMBL" id="KYF37679.1"/>
    </source>
</evidence>
<proteinExistence type="predicted"/>
<organism evidence="1 2">
    <name type="scientific">Streptococcus mitis</name>
    <dbReference type="NCBI Taxonomy" id="28037"/>
    <lineage>
        <taxon>Bacteria</taxon>
        <taxon>Bacillati</taxon>
        <taxon>Bacillota</taxon>
        <taxon>Bacilli</taxon>
        <taxon>Lactobacillales</taxon>
        <taxon>Streptococcaceae</taxon>
        <taxon>Streptococcus</taxon>
        <taxon>Streptococcus mitis group</taxon>
    </lineage>
</organism>
<dbReference type="PATRIC" id="fig|28037.235.peg.712"/>
<protein>
    <recommendedName>
        <fullName evidence="3">DUF4062 domain-containing protein</fullName>
    </recommendedName>
</protein>
<comment type="caution">
    <text evidence="1">The sequence shown here is derived from an EMBL/GenBank/DDBJ whole genome shotgun (WGS) entry which is preliminary data.</text>
</comment>